<feature type="transmembrane region" description="Helical" evidence="12">
    <location>
        <begin position="135"/>
        <end position="153"/>
    </location>
</feature>
<dbReference type="EC" id="2.7.8.13" evidence="12 13"/>
<proteinExistence type="inferred from homology"/>
<name>A0A212JYY3_9BACT</name>
<feature type="transmembrane region" description="Helical" evidence="12">
    <location>
        <begin position="20"/>
        <end position="41"/>
    </location>
</feature>
<comment type="catalytic activity">
    <reaction evidence="12">
        <text>UDP-N-acetyl-alpha-D-muramoyl-L-alanyl-gamma-D-glutamyl-meso-2,6-diaminopimeloyl-D-alanyl-D-alanine + di-trans,octa-cis-undecaprenyl phosphate = di-trans,octa-cis-undecaprenyl diphospho-N-acetyl-alpha-D-muramoyl-L-alanyl-D-glutamyl-meso-2,6-diaminopimeloyl-D-alanyl-D-alanine + UMP</text>
        <dbReference type="Rhea" id="RHEA:28386"/>
        <dbReference type="ChEBI" id="CHEBI:57865"/>
        <dbReference type="ChEBI" id="CHEBI:60392"/>
        <dbReference type="ChEBI" id="CHEBI:61386"/>
        <dbReference type="ChEBI" id="CHEBI:61387"/>
        <dbReference type="EC" id="2.7.8.13"/>
    </reaction>
</comment>
<keyword evidence="9 12" id="KW-0472">Membrane</keyword>
<keyword evidence="4 12" id="KW-0808">Transferase</keyword>
<dbReference type="GO" id="GO:0008963">
    <property type="term" value="F:phospho-N-acetylmuramoyl-pentapeptide-transferase activity"/>
    <property type="evidence" value="ECO:0007669"/>
    <property type="project" value="UniProtKB-UniRule"/>
</dbReference>
<dbReference type="GO" id="GO:0051301">
    <property type="term" value="P:cell division"/>
    <property type="evidence" value="ECO:0007669"/>
    <property type="project" value="UniProtKB-KW"/>
</dbReference>
<dbReference type="UniPathway" id="UPA00219"/>
<feature type="transmembrane region" description="Helical" evidence="12">
    <location>
        <begin position="398"/>
        <end position="417"/>
    </location>
</feature>
<keyword evidence="12" id="KW-1003">Cell membrane</keyword>
<dbReference type="EMBL" id="FLUL01000001">
    <property type="protein sequence ID" value="SBW04674.1"/>
    <property type="molecule type" value="Genomic_DNA"/>
</dbReference>
<organism evidence="15">
    <name type="scientific">uncultured Dysgonomonas sp</name>
    <dbReference type="NCBI Taxonomy" id="206096"/>
    <lineage>
        <taxon>Bacteria</taxon>
        <taxon>Pseudomonadati</taxon>
        <taxon>Bacteroidota</taxon>
        <taxon>Bacteroidia</taxon>
        <taxon>Bacteroidales</taxon>
        <taxon>Dysgonomonadaceae</taxon>
        <taxon>Dysgonomonas</taxon>
        <taxon>environmental samples</taxon>
    </lineage>
</organism>
<gene>
    <name evidence="12 15" type="primary">mraY</name>
    <name evidence="15" type="ORF">KL86DYS2_12654</name>
</gene>
<dbReference type="InterPro" id="IPR018480">
    <property type="entry name" value="PNAcMuramoyl-5peptid_Trfase_CS"/>
</dbReference>
<dbReference type="GO" id="GO:0046872">
    <property type="term" value="F:metal ion binding"/>
    <property type="evidence" value="ECO:0007669"/>
    <property type="project" value="UniProtKB-KW"/>
</dbReference>
<dbReference type="PROSITE" id="PS01347">
    <property type="entry name" value="MRAY_1"/>
    <property type="match status" value="1"/>
</dbReference>
<protein>
    <recommendedName>
        <fullName evidence="12 13">Phospho-N-acetylmuramoyl-pentapeptide-transferase</fullName>
        <ecNumber evidence="12 13">2.7.8.13</ecNumber>
    </recommendedName>
    <alternativeName>
        <fullName evidence="12">UDP-MurNAc-pentapeptide phosphotransferase</fullName>
    </alternativeName>
</protein>
<dbReference type="GO" id="GO:0051992">
    <property type="term" value="F:UDP-N-acetylmuramoyl-L-alanyl-D-glutamyl-meso-2,6-diaminopimelyl-D-alanyl-D-alanine:undecaprenyl-phosphate transferase activity"/>
    <property type="evidence" value="ECO:0007669"/>
    <property type="project" value="RHEA"/>
</dbReference>
<feature type="transmembrane region" description="Helical" evidence="12">
    <location>
        <begin position="98"/>
        <end position="115"/>
    </location>
</feature>
<comment type="pathway">
    <text evidence="12">Cell wall biogenesis; peptidoglycan biosynthesis.</text>
</comment>
<feature type="transmembrane region" description="Helical" evidence="12">
    <location>
        <begin position="330"/>
        <end position="353"/>
    </location>
</feature>
<evidence type="ECO:0000256" key="1">
    <source>
        <dbReference type="ARBA" id="ARBA00004141"/>
    </source>
</evidence>
<evidence type="ECO:0000256" key="5">
    <source>
        <dbReference type="ARBA" id="ARBA00022692"/>
    </source>
</evidence>
<dbReference type="GO" id="GO:0009252">
    <property type="term" value="P:peptidoglycan biosynthetic process"/>
    <property type="evidence" value="ECO:0007669"/>
    <property type="project" value="UniProtKB-UniRule"/>
</dbReference>
<evidence type="ECO:0000256" key="6">
    <source>
        <dbReference type="ARBA" id="ARBA00022960"/>
    </source>
</evidence>
<evidence type="ECO:0000256" key="4">
    <source>
        <dbReference type="ARBA" id="ARBA00022679"/>
    </source>
</evidence>
<feature type="transmembrane region" description="Helical" evidence="12">
    <location>
        <begin position="74"/>
        <end position="92"/>
    </location>
</feature>
<dbReference type="InterPro" id="IPR003524">
    <property type="entry name" value="PNAcMuramoyl-5peptid_Trfase"/>
</dbReference>
<feature type="transmembrane region" description="Helical" evidence="12">
    <location>
        <begin position="210"/>
        <end position="228"/>
    </location>
</feature>
<evidence type="ECO:0000256" key="14">
    <source>
        <dbReference type="PIRSR" id="PIRSR600715-1"/>
    </source>
</evidence>
<keyword evidence="12 14" id="KW-0460">Magnesium</keyword>
<comment type="cofactor">
    <cofactor evidence="12 14">
        <name>Mg(2+)</name>
        <dbReference type="ChEBI" id="CHEBI:18420"/>
    </cofactor>
</comment>
<comment type="similarity">
    <text evidence="2 12">Belongs to the glycosyltransferase 4 family. MraY subfamily.</text>
</comment>
<evidence type="ECO:0000256" key="12">
    <source>
        <dbReference type="HAMAP-Rule" id="MF_00038"/>
    </source>
</evidence>
<keyword evidence="7 12" id="KW-0573">Peptidoglycan synthesis</keyword>
<evidence type="ECO:0000256" key="9">
    <source>
        <dbReference type="ARBA" id="ARBA00023136"/>
    </source>
</evidence>
<keyword evidence="11 12" id="KW-0961">Cell wall biogenesis/degradation</keyword>
<accession>A0A212JYY3</accession>
<keyword evidence="5 12" id="KW-0812">Transmembrane</keyword>
<evidence type="ECO:0000256" key="7">
    <source>
        <dbReference type="ARBA" id="ARBA00022984"/>
    </source>
</evidence>
<feature type="transmembrane region" description="Helical" evidence="12">
    <location>
        <begin position="279"/>
        <end position="296"/>
    </location>
</feature>
<evidence type="ECO:0000313" key="15">
    <source>
        <dbReference type="EMBL" id="SBW04674.1"/>
    </source>
</evidence>
<feature type="transmembrane region" description="Helical" evidence="12">
    <location>
        <begin position="240"/>
        <end position="259"/>
    </location>
</feature>
<dbReference type="PANTHER" id="PTHR22926:SF5">
    <property type="entry name" value="PHOSPHO-N-ACETYLMURAMOYL-PENTAPEPTIDE-TRANSFERASE HOMOLOG"/>
    <property type="match status" value="1"/>
</dbReference>
<evidence type="ECO:0000256" key="2">
    <source>
        <dbReference type="ARBA" id="ARBA00005583"/>
    </source>
</evidence>
<reference evidence="15" key="1">
    <citation type="submission" date="2016-04" db="EMBL/GenBank/DDBJ databases">
        <authorList>
            <person name="Evans L.H."/>
            <person name="Alamgir A."/>
            <person name="Owens N."/>
            <person name="Weber N.D."/>
            <person name="Virtaneva K."/>
            <person name="Barbian K."/>
            <person name="Babar A."/>
            <person name="Rosenke K."/>
        </authorList>
    </citation>
    <scope>NUCLEOTIDE SEQUENCE</scope>
    <source>
        <strain evidence="15">86-2</strain>
    </source>
</reference>
<dbReference type="GO" id="GO:0071555">
    <property type="term" value="P:cell wall organization"/>
    <property type="evidence" value="ECO:0007669"/>
    <property type="project" value="UniProtKB-KW"/>
</dbReference>
<dbReference type="AlphaFoldDB" id="A0A212JYY3"/>
<dbReference type="InterPro" id="IPR000715">
    <property type="entry name" value="Glycosyl_transferase_4"/>
</dbReference>
<dbReference type="GO" id="GO:0008360">
    <property type="term" value="P:regulation of cell shape"/>
    <property type="evidence" value="ECO:0007669"/>
    <property type="project" value="UniProtKB-KW"/>
</dbReference>
<keyword evidence="6 12" id="KW-0133">Cell shape</keyword>
<sequence>MLYYLFDYLDKLDFPGAGMFRYVSFRAAMAVIFSLLISTIIGRRIIDKLQKLQIGETVRNLGLEGQLSKKGTPTMGGVIIIIAILTPVLLFARIDNVYIILMLITTIWLGALGFLDDYIKVFKKDKEGLQGKFKIVAQVGLGLIVGLTIYLSPDIIIRENIEYRNQDNVIERVSYVAEGVKSTQTTIPFMKNNNLDYEDLVGFMGEYAEPAAWILFVFIVIFIVTAVSNGANLTDGLDGLAAGSSAIIGVTLGILAYVSGHMEFASYLNIMFIPGSQELVIFAAAFIGATIGFLWYNAFPAQVFMGDTGSLTLGGIIGVFAVVIHKELLLPILCGIFFVESISVMMQVAFFKFTKKKYGEGRRVFKMTPLHHHFQKAGNSGIQALFQKPIGPIPESKIVVRFWIIGIILAVLTLATLKMR</sequence>
<dbReference type="CDD" id="cd06852">
    <property type="entry name" value="GT_MraY"/>
    <property type="match status" value="1"/>
</dbReference>
<evidence type="ECO:0000256" key="11">
    <source>
        <dbReference type="ARBA" id="ARBA00023316"/>
    </source>
</evidence>
<dbReference type="HAMAP" id="MF_00038">
    <property type="entry name" value="MraY"/>
    <property type="match status" value="1"/>
</dbReference>
<feature type="binding site" evidence="14">
    <location>
        <position position="307"/>
    </location>
    <ligand>
        <name>Mg(2+)</name>
        <dbReference type="ChEBI" id="CHEBI:18420"/>
    </ligand>
</feature>
<comment type="function">
    <text evidence="12">Catalyzes the initial step of the lipid cycle reactions in the biosynthesis of the cell wall peptidoglycan: transfers peptidoglycan precursor phospho-MurNAc-pentapeptide from UDP-MurNAc-pentapeptide onto the lipid carrier undecaprenyl phosphate, yielding undecaprenyl-pyrophosphoryl-MurNAc-pentapeptide, known as lipid I.</text>
</comment>
<comment type="subcellular location">
    <subcellularLocation>
        <location evidence="12">Cell membrane</location>
        <topology evidence="12">Multi-pass membrane protein</topology>
    </subcellularLocation>
    <subcellularLocation>
        <location evidence="1">Membrane</location>
        <topology evidence="1">Multi-pass membrane protein</topology>
    </subcellularLocation>
</comment>
<evidence type="ECO:0000256" key="8">
    <source>
        <dbReference type="ARBA" id="ARBA00022989"/>
    </source>
</evidence>
<keyword evidence="8 12" id="KW-1133">Transmembrane helix</keyword>
<feature type="binding site" evidence="14">
    <location>
        <position position="232"/>
    </location>
    <ligand>
        <name>Mg(2+)</name>
        <dbReference type="ChEBI" id="CHEBI:18420"/>
    </ligand>
</feature>
<evidence type="ECO:0000256" key="3">
    <source>
        <dbReference type="ARBA" id="ARBA00022618"/>
    </source>
</evidence>
<dbReference type="GO" id="GO:0005886">
    <property type="term" value="C:plasma membrane"/>
    <property type="evidence" value="ECO:0007669"/>
    <property type="project" value="UniProtKB-SubCell"/>
</dbReference>
<dbReference type="NCBIfam" id="TIGR00445">
    <property type="entry name" value="mraY"/>
    <property type="match status" value="1"/>
</dbReference>
<dbReference type="Pfam" id="PF10555">
    <property type="entry name" value="MraY_sig1"/>
    <property type="match status" value="1"/>
</dbReference>
<dbReference type="Pfam" id="PF00953">
    <property type="entry name" value="Glycos_transf_4"/>
    <property type="match status" value="1"/>
</dbReference>
<dbReference type="PROSITE" id="PS01348">
    <property type="entry name" value="MRAY_2"/>
    <property type="match status" value="1"/>
</dbReference>
<dbReference type="PANTHER" id="PTHR22926">
    <property type="entry name" value="PHOSPHO-N-ACETYLMURAMOYL-PENTAPEPTIDE-TRANSFERASE"/>
    <property type="match status" value="1"/>
</dbReference>
<keyword evidence="3 12" id="KW-0132">Cell division</keyword>
<keyword evidence="10 12" id="KW-0131">Cell cycle</keyword>
<evidence type="ECO:0000256" key="10">
    <source>
        <dbReference type="ARBA" id="ARBA00023306"/>
    </source>
</evidence>
<dbReference type="RefSeq" id="WP_135106750.1">
    <property type="nucleotide sequence ID" value="NZ_LT599021.1"/>
</dbReference>
<keyword evidence="12 14" id="KW-0479">Metal-binding</keyword>
<evidence type="ECO:0000256" key="13">
    <source>
        <dbReference type="NCBIfam" id="TIGR00445"/>
    </source>
</evidence>
<feature type="transmembrane region" description="Helical" evidence="12">
    <location>
        <begin position="303"/>
        <end position="324"/>
    </location>
</feature>